<dbReference type="PRINTS" id="PR00368">
    <property type="entry name" value="FADPNR"/>
</dbReference>
<dbReference type="EMBL" id="JAUSUG010000025">
    <property type="protein sequence ID" value="MDQ0257309.1"/>
    <property type="molecule type" value="Genomic_DNA"/>
</dbReference>
<proteinExistence type="predicted"/>
<dbReference type="Proteomes" id="UP001230005">
    <property type="component" value="Unassembled WGS sequence"/>
</dbReference>
<dbReference type="InterPro" id="IPR023753">
    <property type="entry name" value="FAD/NAD-binding_dom"/>
</dbReference>
<accession>A0ABU0A1F3</accession>
<dbReference type="InterPro" id="IPR036188">
    <property type="entry name" value="FAD/NAD-bd_sf"/>
</dbReference>
<feature type="domain" description="FAD/NAD(P)-binding" evidence="1">
    <location>
        <begin position="3"/>
        <end position="371"/>
    </location>
</feature>
<dbReference type="PANTHER" id="PTHR38663:SF1">
    <property type="entry name" value="L-ORNITHINE N(5)-MONOOXYGENASE"/>
    <property type="match status" value="1"/>
</dbReference>
<sequence length="389" mass="43823">MFDWVIIGGGVHGCTVASYLIKSGKTTADKLRVIDPHHEPMFRWKRNTSLIGMEFLRSPSVHHLDMDPLSLHKYAKKMQEDRAFYGEYDRPSLDLFNNHCNDLLQQLNIFDSWHTGKVTKVEKNKGVWNVYTDASEIILGKNLVITISINDQLNIPEWAVAAKGQTSIPMYHIFEEGLPNLKELKTPVIVVGGGITAAHLTINLSSIYPGDVILLKRHPFRVYPFDSDPGWLGPKNLSSFHKINDYEKRRNLIQQARHKGSIPRELNNSLKRLQRRQQIHIVDGEVVSVGEDTDTFTVQLENKSKLKGGALLLATGFNPSRPGKGWLKELIHKHQLKCAKCGYPIVNESLEWCEHLYVSGALAELEIGPVSRNISGARKAAERIISSIG</sequence>
<dbReference type="Pfam" id="PF07992">
    <property type="entry name" value="Pyr_redox_2"/>
    <property type="match status" value="1"/>
</dbReference>
<dbReference type="Gene3D" id="3.50.50.60">
    <property type="entry name" value="FAD/NAD(P)-binding domain"/>
    <property type="match status" value="1"/>
</dbReference>
<evidence type="ECO:0000313" key="3">
    <source>
        <dbReference type="Proteomes" id="UP001230005"/>
    </source>
</evidence>
<reference evidence="2 3" key="1">
    <citation type="submission" date="2023-07" db="EMBL/GenBank/DDBJ databases">
        <title>Genomic Encyclopedia of Type Strains, Phase IV (KMG-IV): sequencing the most valuable type-strain genomes for metagenomic binning, comparative biology and taxonomic classification.</title>
        <authorList>
            <person name="Goeker M."/>
        </authorList>
    </citation>
    <scope>NUCLEOTIDE SEQUENCE [LARGE SCALE GENOMIC DNA]</scope>
    <source>
        <strain evidence="2 3">DSM 9768</strain>
    </source>
</reference>
<comment type="caution">
    <text evidence="2">The sequence shown here is derived from an EMBL/GenBank/DDBJ whole genome shotgun (WGS) entry which is preliminary data.</text>
</comment>
<protein>
    <submittedName>
        <fullName evidence="2">Thioredoxin reductase</fullName>
    </submittedName>
</protein>
<organism evidence="2 3">
    <name type="scientific">Evansella vedderi</name>
    <dbReference type="NCBI Taxonomy" id="38282"/>
    <lineage>
        <taxon>Bacteria</taxon>
        <taxon>Bacillati</taxon>
        <taxon>Bacillota</taxon>
        <taxon>Bacilli</taxon>
        <taxon>Bacillales</taxon>
        <taxon>Bacillaceae</taxon>
        <taxon>Evansella</taxon>
    </lineage>
</organism>
<evidence type="ECO:0000313" key="2">
    <source>
        <dbReference type="EMBL" id="MDQ0257309.1"/>
    </source>
</evidence>
<name>A0ABU0A1F3_9BACI</name>
<gene>
    <name evidence="2" type="ORF">J2S74_004767</name>
</gene>
<dbReference type="SUPFAM" id="SSF51905">
    <property type="entry name" value="FAD/NAD(P)-binding domain"/>
    <property type="match status" value="2"/>
</dbReference>
<dbReference type="PANTHER" id="PTHR38663">
    <property type="match status" value="1"/>
</dbReference>
<keyword evidence="3" id="KW-1185">Reference proteome</keyword>
<evidence type="ECO:0000259" key="1">
    <source>
        <dbReference type="Pfam" id="PF07992"/>
    </source>
</evidence>